<evidence type="ECO:0000313" key="1">
    <source>
        <dbReference type="EMBL" id="KIQ67238.1"/>
    </source>
</evidence>
<sequence>MAGLPAALAVGLAVHTAEARADRAQAAGRHPVTARLAEDVPAAPDLGTLPAAVTWTADGAAHRATATVDSGQDAGAPVQIWLDAHGNVVHAPAAAGQATAAAWTAALITAAAVPLACALTWRGATYVLDRRRYARWDAEWQEVEPRWTRSRPS</sequence>
<protein>
    <recommendedName>
        <fullName evidence="3">Membrane protein SCJ1.26</fullName>
    </recommendedName>
</protein>
<comment type="caution">
    <text evidence="1">The sequence shown here is derived from an EMBL/GenBank/DDBJ whole genome shotgun (WGS) entry which is preliminary data.</text>
</comment>
<dbReference type="PANTHER" id="PTHR42305">
    <property type="entry name" value="MEMBRANE PROTEIN RV1733C-RELATED"/>
    <property type="match status" value="1"/>
</dbReference>
<dbReference type="EMBL" id="JXZB01000001">
    <property type="protein sequence ID" value="KIQ67238.1"/>
    <property type="molecule type" value="Genomic_DNA"/>
</dbReference>
<name>A0A0D0Q825_KITGR</name>
<accession>A0A0D0Q825</accession>
<reference evidence="1 2" key="1">
    <citation type="submission" date="2015-02" db="EMBL/GenBank/DDBJ databases">
        <title>Draft genome sequence of Kitasatospora griseola MF730-N6, a bafilomycin, terpentecin and satosporin producer.</title>
        <authorList>
            <person name="Arens J.C."/>
            <person name="Haltli B."/>
            <person name="Kerr R.G."/>
        </authorList>
    </citation>
    <scope>NUCLEOTIDE SEQUENCE [LARGE SCALE GENOMIC DNA]</scope>
    <source>
        <strain evidence="1 2">MF730-N6</strain>
    </source>
</reference>
<dbReference type="Proteomes" id="UP000032066">
    <property type="component" value="Unassembled WGS sequence"/>
</dbReference>
<dbReference type="STRING" id="2064.TR51_01725"/>
<dbReference type="PANTHER" id="PTHR42305:SF1">
    <property type="entry name" value="MEMBRANE PROTEIN RV1733C-RELATED"/>
    <property type="match status" value="1"/>
</dbReference>
<evidence type="ECO:0000313" key="2">
    <source>
        <dbReference type="Proteomes" id="UP000032066"/>
    </source>
</evidence>
<evidence type="ECO:0008006" key="3">
    <source>
        <dbReference type="Google" id="ProtNLM"/>
    </source>
</evidence>
<dbReference type="PATRIC" id="fig|2064.6.peg.390"/>
<dbReference type="InterPro" id="IPR039708">
    <property type="entry name" value="MT1774/Rv1733c-like"/>
</dbReference>
<proteinExistence type="predicted"/>
<keyword evidence="2" id="KW-1185">Reference proteome</keyword>
<gene>
    <name evidence="1" type="ORF">TR51_01725</name>
</gene>
<organism evidence="1 2">
    <name type="scientific">Kitasatospora griseola</name>
    <name type="common">Streptomyces griseolosporeus</name>
    <dbReference type="NCBI Taxonomy" id="2064"/>
    <lineage>
        <taxon>Bacteria</taxon>
        <taxon>Bacillati</taxon>
        <taxon>Actinomycetota</taxon>
        <taxon>Actinomycetes</taxon>
        <taxon>Kitasatosporales</taxon>
        <taxon>Streptomycetaceae</taxon>
        <taxon>Kitasatospora</taxon>
    </lineage>
</organism>
<dbReference type="AlphaFoldDB" id="A0A0D0Q825"/>